<protein>
    <submittedName>
        <fullName evidence="1">Uncharacterized protein</fullName>
    </submittedName>
</protein>
<dbReference type="EMBL" id="CAGKOT010000102">
    <property type="protein sequence ID" value="CAB5395680.1"/>
    <property type="molecule type" value="Genomic_DNA"/>
</dbReference>
<name>A0A916A1X9_9GLOM</name>
<evidence type="ECO:0000313" key="2">
    <source>
        <dbReference type="Proteomes" id="UP000684084"/>
    </source>
</evidence>
<dbReference type="Proteomes" id="UP000684084">
    <property type="component" value="Unassembled WGS sequence"/>
</dbReference>
<dbReference type="AlphaFoldDB" id="A0A916A1X9"/>
<organism evidence="1 2">
    <name type="scientific">Rhizophagus irregularis</name>
    <dbReference type="NCBI Taxonomy" id="588596"/>
    <lineage>
        <taxon>Eukaryota</taxon>
        <taxon>Fungi</taxon>
        <taxon>Fungi incertae sedis</taxon>
        <taxon>Mucoromycota</taxon>
        <taxon>Glomeromycotina</taxon>
        <taxon>Glomeromycetes</taxon>
        <taxon>Glomerales</taxon>
        <taxon>Glomeraceae</taxon>
        <taxon>Rhizophagus</taxon>
    </lineage>
</organism>
<accession>A0A916A1X9</accession>
<evidence type="ECO:0000313" key="1">
    <source>
        <dbReference type="EMBL" id="CAB5395680.1"/>
    </source>
</evidence>
<sequence>MYKEKKVYFISNLTNLNSELCQFQENDISSLSDCFIKFINNDEYMQKKHMLNYYDLVNLEGLGWIEHQILICIKYDSQLSIEINSIDMEIDYLI</sequence>
<reference evidence="1" key="1">
    <citation type="submission" date="2020-05" db="EMBL/GenBank/DDBJ databases">
        <authorList>
            <person name="Rincon C."/>
            <person name="Sanders R I."/>
            <person name="Robbins C."/>
            <person name="Chaturvedi A."/>
        </authorList>
    </citation>
    <scope>NUCLEOTIDE SEQUENCE</scope>
    <source>
        <strain evidence="1">CHB12</strain>
    </source>
</reference>
<comment type="caution">
    <text evidence="1">The sequence shown here is derived from an EMBL/GenBank/DDBJ whole genome shotgun (WGS) entry which is preliminary data.</text>
</comment>
<gene>
    <name evidence="1" type="ORF">CHRIB12_LOCUS23962</name>
</gene>
<proteinExistence type="predicted"/>